<gene>
    <name evidence="2" type="ORF">OCGS_0101</name>
</gene>
<dbReference type="RefSeq" id="WP_007425254.1">
    <property type="nucleotide sequence ID" value="NZ_AMGO01000001.1"/>
</dbReference>
<proteinExistence type="predicted"/>
<dbReference type="InterPro" id="IPR000387">
    <property type="entry name" value="Tyr_Pase_dom"/>
</dbReference>
<dbReference type="PROSITE" id="PS50056">
    <property type="entry name" value="TYR_PHOSPHATASE_2"/>
    <property type="match status" value="1"/>
</dbReference>
<dbReference type="STRING" id="1231392.OCGS_0101"/>
<keyword evidence="3" id="KW-1185">Reference proteome</keyword>
<dbReference type="InterPro" id="IPR029021">
    <property type="entry name" value="Prot-tyrosine_phosphatase-like"/>
</dbReference>
<comment type="caution">
    <text evidence="2">The sequence shown here is derived from an EMBL/GenBank/DDBJ whole genome shotgun (WGS) entry which is preliminary data.</text>
</comment>
<sequence length="184" mass="19741">MRRVVLLALAGFLALAGWVGVLQATGNYHAVIAGTLYRSAQVTPESLTRYVAEDGIASVLNLRGALPGTGWYDDELAASDRLGLVHADYKMSASHGIGQQEATDLLAIFATLPRPILVHCKSGADRTGLAAALYLARIAQAGEAAAERALSLRYGHFAAPFLSRAWPMDRSFEAMEPWLGYHDS</sequence>
<dbReference type="InterPro" id="IPR026893">
    <property type="entry name" value="Tyr/Ser_Pase_IphP-type"/>
</dbReference>
<reference evidence="2 3" key="1">
    <citation type="journal article" date="2012" name="J. Bacteriol.">
        <title>Draft Genome Sequence of Oceaniovalibus guishaninsula JLT2003T.</title>
        <authorList>
            <person name="Tang K."/>
            <person name="Liu K."/>
            <person name="Jiao N."/>
        </authorList>
    </citation>
    <scope>NUCLEOTIDE SEQUENCE [LARGE SCALE GENOMIC DNA]</scope>
    <source>
        <strain evidence="2 3">JLT2003</strain>
    </source>
</reference>
<feature type="domain" description="Tyrosine specific protein phosphatases" evidence="1">
    <location>
        <begin position="115"/>
        <end position="135"/>
    </location>
</feature>
<dbReference type="Proteomes" id="UP000006765">
    <property type="component" value="Unassembled WGS sequence"/>
</dbReference>
<dbReference type="PATRIC" id="fig|1231392.3.peg.102"/>
<dbReference type="SUPFAM" id="SSF52799">
    <property type="entry name" value="(Phosphotyrosine protein) phosphatases II"/>
    <property type="match status" value="1"/>
</dbReference>
<evidence type="ECO:0000313" key="3">
    <source>
        <dbReference type="Proteomes" id="UP000006765"/>
    </source>
</evidence>
<dbReference type="GO" id="GO:0004721">
    <property type="term" value="F:phosphoprotein phosphatase activity"/>
    <property type="evidence" value="ECO:0007669"/>
    <property type="project" value="InterPro"/>
</dbReference>
<accession>K2IA82</accession>
<dbReference type="InterPro" id="IPR016130">
    <property type="entry name" value="Tyr_Pase_AS"/>
</dbReference>
<dbReference type="AlphaFoldDB" id="K2IA82"/>
<dbReference type="PROSITE" id="PS00383">
    <property type="entry name" value="TYR_PHOSPHATASE_1"/>
    <property type="match status" value="1"/>
</dbReference>
<dbReference type="Gene3D" id="3.90.190.10">
    <property type="entry name" value="Protein tyrosine phosphatase superfamily"/>
    <property type="match status" value="1"/>
</dbReference>
<dbReference type="Pfam" id="PF13350">
    <property type="entry name" value="Y_phosphatase3"/>
    <property type="match status" value="1"/>
</dbReference>
<organism evidence="2 3">
    <name type="scientific">Oceaniovalibus guishaninsula JLT2003</name>
    <dbReference type="NCBI Taxonomy" id="1231392"/>
    <lineage>
        <taxon>Bacteria</taxon>
        <taxon>Pseudomonadati</taxon>
        <taxon>Pseudomonadota</taxon>
        <taxon>Alphaproteobacteria</taxon>
        <taxon>Rhodobacterales</taxon>
        <taxon>Roseobacteraceae</taxon>
        <taxon>Oceaniovalibus</taxon>
    </lineage>
</organism>
<evidence type="ECO:0000313" key="2">
    <source>
        <dbReference type="EMBL" id="EKE45875.1"/>
    </source>
</evidence>
<dbReference type="eggNOG" id="COG2365">
    <property type="taxonomic scope" value="Bacteria"/>
</dbReference>
<evidence type="ECO:0000259" key="1">
    <source>
        <dbReference type="PROSITE" id="PS50056"/>
    </source>
</evidence>
<dbReference type="EMBL" id="AMGO01000001">
    <property type="protein sequence ID" value="EKE45875.1"/>
    <property type="molecule type" value="Genomic_DNA"/>
</dbReference>
<protein>
    <submittedName>
        <fullName evidence="2">Protein tyrosine/serine phosphatase</fullName>
    </submittedName>
</protein>
<name>K2IA82_9RHOB</name>